<feature type="region of interest" description="Disordered" evidence="1">
    <location>
        <begin position="1"/>
        <end position="23"/>
    </location>
</feature>
<gene>
    <name evidence="2" type="ORF">CEXT_301831</name>
</gene>
<protein>
    <submittedName>
        <fullName evidence="2">Uncharacterized protein</fullName>
    </submittedName>
</protein>
<evidence type="ECO:0000256" key="1">
    <source>
        <dbReference type="SAM" id="MobiDB-lite"/>
    </source>
</evidence>
<reference evidence="2 3" key="1">
    <citation type="submission" date="2021-06" db="EMBL/GenBank/DDBJ databases">
        <title>Caerostris extrusa draft genome.</title>
        <authorList>
            <person name="Kono N."/>
            <person name="Arakawa K."/>
        </authorList>
    </citation>
    <scope>NUCLEOTIDE SEQUENCE [LARGE SCALE GENOMIC DNA]</scope>
</reference>
<sequence length="23" mass="2398">PAGPGVRPRLGFSEPVCFKPTGQ</sequence>
<feature type="non-terminal residue" evidence="2">
    <location>
        <position position="1"/>
    </location>
</feature>
<organism evidence="2 3">
    <name type="scientific">Caerostris extrusa</name>
    <name type="common">Bark spider</name>
    <name type="synonym">Caerostris bankana</name>
    <dbReference type="NCBI Taxonomy" id="172846"/>
    <lineage>
        <taxon>Eukaryota</taxon>
        <taxon>Metazoa</taxon>
        <taxon>Ecdysozoa</taxon>
        <taxon>Arthropoda</taxon>
        <taxon>Chelicerata</taxon>
        <taxon>Arachnida</taxon>
        <taxon>Araneae</taxon>
        <taxon>Araneomorphae</taxon>
        <taxon>Entelegynae</taxon>
        <taxon>Araneoidea</taxon>
        <taxon>Araneidae</taxon>
        <taxon>Caerostris</taxon>
    </lineage>
</organism>
<comment type="caution">
    <text evidence="2">The sequence shown here is derived from an EMBL/GenBank/DDBJ whole genome shotgun (WGS) entry which is preliminary data.</text>
</comment>
<evidence type="ECO:0000313" key="2">
    <source>
        <dbReference type="EMBL" id="GIY93658.1"/>
    </source>
</evidence>
<name>A0AAV4XG64_CAEEX</name>
<evidence type="ECO:0000313" key="3">
    <source>
        <dbReference type="Proteomes" id="UP001054945"/>
    </source>
</evidence>
<accession>A0AAV4XG64</accession>
<dbReference type="Proteomes" id="UP001054945">
    <property type="component" value="Unassembled WGS sequence"/>
</dbReference>
<keyword evidence="3" id="KW-1185">Reference proteome</keyword>
<dbReference type="AlphaFoldDB" id="A0AAV4XG64"/>
<dbReference type="EMBL" id="BPLR01000290">
    <property type="protein sequence ID" value="GIY93658.1"/>
    <property type="molecule type" value="Genomic_DNA"/>
</dbReference>
<proteinExistence type="predicted"/>